<sequence length="186" mass="21203">MTEIFLGITARFTNRKILVRHHIKLSCVSFPSRHTVENIYVLFKQELTNWGIKPQNVSIVQTDNASNMVAAFKMHDANLDQYVTEADELKAIDEAMLQCMMDEDGPPEDDEEAAKTVEAFEKFEVEAGSLFEDYKRYPCFIHTLQLIVKLFKDGAPIKAVMTKAHSRITDSLVEYCNTRADTSYGL</sequence>
<dbReference type="OrthoDB" id="2438421at2759"/>
<dbReference type="InterPro" id="IPR012337">
    <property type="entry name" value="RNaseH-like_sf"/>
</dbReference>
<proteinExistence type="predicted"/>
<dbReference type="Proteomes" id="UP000186922">
    <property type="component" value="Unassembled WGS sequence"/>
</dbReference>
<evidence type="ECO:0000313" key="2">
    <source>
        <dbReference type="Proteomes" id="UP000186922"/>
    </source>
</evidence>
<keyword evidence="2" id="KW-1185">Reference proteome</keyword>
<protein>
    <recommendedName>
        <fullName evidence="3">DUF659 domain-containing protein</fullName>
    </recommendedName>
</protein>
<reference evidence="1 2" key="1">
    <citation type="journal article" date="2016" name="Nat. Commun.">
        <title>Extremotolerant tardigrade genome and improved radiotolerance of human cultured cells by tardigrade-unique protein.</title>
        <authorList>
            <person name="Hashimoto T."/>
            <person name="Horikawa D.D."/>
            <person name="Saito Y."/>
            <person name="Kuwahara H."/>
            <person name="Kozuka-Hata H."/>
            <person name="Shin-I T."/>
            <person name="Minakuchi Y."/>
            <person name="Ohishi K."/>
            <person name="Motoyama A."/>
            <person name="Aizu T."/>
            <person name="Enomoto A."/>
            <person name="Kondo K."/>
            <person name="Tanaka S."/>
            <person name="Hara Y."/>
            <person name="Koshikawa S."/>
            <person name="Sagara H."/>
            <person name="Miura T."/>
            <person name="Yokobori S."/>
            <person name="Miyagawa K."/>
            <person name="Suzuki Y."/>
            <person name="Kubo T."/>
            <person name="Oyama M."/>
            <person name="Kohara Y."/>
            <person name="Fujiyama A."/>
            <person name="Arakawa K."/>
            <person name="Katayama T."/>
            <person name="Toyoda A."/>
            <person name="Kunieda T."/>
        </authorList>
    </citation>
    <scope>NUCLEOTIDE SEQUENCE [LARGE SCALE GENOMIC DNA]</scope>
    <source>
        <strain evidence="1 2">YOKOZUNA-1</strain>
    </source>
</reference>
<evidence type="ECO:0008006" key="3">
    <source>
        <dbReference type="Google" id="ProtNLM"/>
    </source>
</evidence>
<gene>
    <name evidence="1" type="primary">RvY_02790-1</name>
    <name evidence="1" type="synonym">RvY_02790.1</name>
    <name evidence="1" type="ORF">RvY_02790</name>
</gene>
<evidence type="ECO:0000313" key="1">
    <source>
        <dbReference type="EMBL" id="GAU90366.1"/>
    </source>
</evidence>
<name>A0A1D1UKX4_RAMVA</name>
<dbReference type="AlphaFoldDB" id="A0A1D1UKX4"/>
<comment type="caution">
    <text evidence="1">The sequence shown here is derived from an EMBL/GenBank/DDBJ whole genome shotgun (WGS) entry which is preliminary data.</text>
</comment>
<accession>A0A1D1UKX4</accession>
<dbReference type="SUPFAM" id="SSF53098">
    <property type="entry name" value="Ribonuclease H-like"/>
    <property type="match status" value="1"/>
</dbReference>
<dbReference type="EMBL" id="BDGG01000001">
    <property type="protein sequence ID" value="GAU90366.1"/>
    <property type="molecule type" value="Genomic_DNA"/>
</dbReference>
<organism evidence="1 2">
    <name type="scientific">Ramazzottius varieornatus</name>
    <name type="common">Water bear</name>
    <name type="synonym">Tardigrade</name>
    <dbReference type="NCBI Taxonomy" id="947166"/>
    <lineage>
        <taxon>Eukaryota</taxon>
        <taxon>Metazoa</taxon>
        <taxon>Ecdysozoa</taxon>
        <taxon>Tardigrada</taxon>
        <taxon>Eutardigrada</taxon>
        <taxon>Parachela</taxon>
        <taxon>Hypsibioidea</taxon>
        <taxon>Ramazzottiidae</taxon>
        <taxon>Ramazzottius</taxon>
    </lineage>
</organism>